<evidence type="ECO:0000313" key="4">
    <source>
        <dbReference type="Proteomes" id="UP000008495"/>
    </source>
</evidence>
<dbReference type="Pfam" id="PF14030">
    <property type="entry name" value="DUF4245"/>
    <property type="match status" value="1"/>
</dbReference>
<evidence type="ECO:0000313" key="3">
    <source>
        <dbReference type="EMBL" id="GAB78140.1"/>
    </source>
</evidence>
<feature type="region of interest" description="Disordered" evidence="1">
    <location>
        <begin position="1"/>
        <end position="56"/>
    </location>
</feature>
<organism evidence="3 4">
    <name type="scientific">Austwickia chelonae NBRC 105200</name>
    <dbReference type="NCBI Taxonomy" id="1184607"/>
    <lineage>
        <taxon>Bacteria</taxon>
        <taxon>Bacillati</taxon>
        <taxon>Actinomycetota</taxon>
        <taxon>Actinomycetes</taxon>
        <taxon>Micrococcales</taxon>
        <taxon>Dermatophilaceae</taxon>
        <taxon>Austwickia</taxon>
    </lineage>
</organism>
<name>K6VS25_9MICO</name>
<comment type="caution">
    <text evidence="3">The sequence shown here is derived from an EMBL/GenBank/DDBJ whole genome shotgun (WGS) entry which is preliminary data.</text>
</comment>
<dbReference type="InterPro" id="IPR025339">
    <property type="entry name" value="DUF4245"/>
</dbReference>
<evidence type="ECO:0000256" key="2">
    <source>
        <dbReference type="SAM" id="Phobius"/>
    </source>
</evidence>
<reference evidence="3 4" key="1">
    <citation type="submission" date="2012-08" db="EMBL/GenBank/DDBJ databases">
        <title>Whole genome shotgun sequence of Austwickia chelonae NBRC 105200.</title>
        <authorList>
            <person name="Yoshida I."/>
            <person name="Hosoyama A."/>
            <person name="Tsuchikane K."/>
            <person name="Katsumata H."/>
            <person name="Ando Y."/>
            <person name="Ohji S."/>
            <person name="Hamada M."/>
            <person name="Tamura T."/>
            <person name="Yamazoe A."/>
            <person name="Yamazaki S."/>
            <person name="Fujita N."/>
        </authorList>
    </citation>
    <scope>NUCLEOTIDE SEQUENCE [LARGE SCALE GENOMIC DNA]</scope>
    <source>
        <strain evidence="3 4">NBRC 105200</strain>
    </source>
</reference>
<feature type="compositionally biased region" description="Polar residues" evidence="1">
    <location>
        <begin position="43"/>
        <end position="52"/>
    </location>
</feature>
<gene>
    <name evidence="3" type="ORF">AUCHE_08_03850</name>
</gene>
<keyword evidence="2" id="KW-0812">Transmembrane</keyword>
<dbReference type="STRING" id="100225.SAMN05421595_0661"/>
<evidence type="ECO:0008006" key="5">
    <source>
        <dbReference type="Google" id="ProtNLM"/>
    </source>
</evidence>
<keyword evidence="2" id="KW-1133">Transmembrane helix</keyword>
<evidence type="ECO:0000256" key="1">
    <source>
        <dbReference type="SAM" id="MobiDB-lite"/>
    </source>
</evidence>
<dbReference type="eggNOG" id="ENOG5033P59">
    <property type="taxonomic scope" value="Bacteria"/>
</dbReference>
<feature type="transmembrane region" description="Helical" evidence="2">
    <location>
        <begin position="63"/>
        <end position="81"/>
    </location>
</feature>
<sequence length="250" mass="26961">MRELAERAAVTPSMDRVTGIDPTQTPAPDRGGQPGGGQVSSPDRNPSGSGVASTHGRGSWRSLVISMVVMSLIVFAVVALMPRPMPRERVTVDVRRAADQIRSDPTWPVALVETGDGWHPTLVRHAADSKGVLTWRVGYHRRPDDDRYVVLSQARPGDLTGQGVLDAWLERETLRSEAQDGVEIAGRRWHRRSASIEGGAGERVRRSLTTDAGADGLVTVLSGEVDENTLMTFAAALRAPESAQASPMSR</sequence>
<dbReference type="EMBL" id="BAGZ01000008">
    <property type="protein sequence ID" value="GAB78140.1"/>
    <property type="molecule type" value="Genomic_DNA"/>
</dbReference>
<protein>
    <recommendedName>
        <fullName evidence="5">DUF4245 domain-containing protein</fullName>
    </recommendedName>
</protein>
<dbReference type="AlphaFoldDB" id="K6VS25"/>
<dbReference type="Proteomes" id="UP000008495">
    <property type="component" value="Unassembled WGS sequence"/>
</dbReference>
<keyword evidence="2" id="KW-0472">Membrane</keyword>
<proteinExistence type="predicted"/>
<keyword evidence="4" id="KW-1185">Reference proteome</keyword>
<accession>K6VS25</accession>